<sequence length="343" mass="35921">MSQPEVHLVAGTPAEAVRLAPVALAMREQGRLTPIPVATGTDPDAIGVVLDSFGLAPKITLPSSVDDAETMRRFDELWAARTPAAVVVRDGLAPALAAFWRRVPIMQIDAGRRSGELGSTSALEAQRRLLAQITTVHLAATPLAAMNLLDERVIPGDTLLTGGTAQDAAQLLAAKTLAATPRDRRTVVLGVPAERAEAIGPALRYLAGRYPDLEVVRAADFAPGLEFATLLTQAYAVVTDDEDLVEDALAAYCPVLMIGLEARHAEALLAGSARLVAPDPAAITSEVASLMESRVRRDSMALAGNPYGDGLAAYRVAQATAALLGHGQFPDPMPAKPTAGVPR</sequence>
<comment type="similarity">
    <text evidence="2 4">Belongs to the UDP-N-acetylglucosamine 2-epimerase family.</text>
</comment>
<evidence type="ECO:0000256" key="2">
    <source>
        <dbReference type="ARBA" id="ARBA00038209"/>
    </source>
</evidence>
<proteinExistence type="inferred from homology"/>
<dbReference type="InterPro" id="IPR003331">
    <property type="entry name" value="UDP_GlcNAc_Epimerase_2_dom"/>
</dbReference>
<dbReference type="SUPFAM" id="SSF53756">
    <property type="entry name" value="UDP-Glycosyltransferase/glycogen phosphorylase"/>
    <property type="match status" value="1"/>
</dbReference>
<feature type="domain" description="UDP-N-acetylglucosamine 2-epimerase" evidence="5">
    <location>
        <begin position="26"/>
        <end position="177"/>
    </location>
</feature>
<evidence type="ECO:0000256" key="4">
    <source>
        <dbReference type="RuleBase" id="RU003513"/>
    </source>
</evidence>
<dbReference type="Gene3D" id="3.40.50.2000">
    <property type="entry name" value="Glycogen Phosphorylase B"/>
    <property type="match status" value="3"/>
</dbReference>
<dbReference type="EMBL" id="JAHKKG010000002">
    <property type="protein sequence ID" value="MBU2663365.1"/>
    <property type="molecule type" value="Genomic_DNA"/>
</dbReference>
<evidence type="ECO:0000256" key="1">
    <source>
        <dbReference type="ARBA" id="ARBA00023235"/>
    </source>
</evidence>
<dbReference type="PANTHER" id="PTHR43174:SF2">
    <property type="entry name" value="UDP-N-ACETYLGLUCOSAMINE 2-EPIMERASE"/>
    <property type="match status" value="1"/>
</dbReference>
<accession>A0ABS5YIS3</accession>
<evidence type="ECO:0000259" key="5">
    <source>
        <dbReference type="Pfam" id="PF02350"/>
    </source>
</evidence>
<keyword evidence="7" id="KW-1185">Reference proteome</keyword>
<feature type="domain" description="UDP-N-acetylglucosamine 2-epimerase" evidence="5">
    <location>
        <begin position="179"/>
        <end position="319"/>
    </location>
</feature>
<dbReference type="RefSeq" id="WP_215785297.1">
    <property type="nucleotide sequence ID" value="NZ_JAHKKG010000002.1"/>
</dbReference>
<protein>
    <recommendedName>
        <fullName evidence="3">UDP-N-acetylglucosamine 2-epimerase (non-hydrolyzing)</fullName>
        <ecNumber evidence="3">5.1.3.14</ecNumber>
    </recommendedName>
</protein>
<reference evidence="6 7" key="1">
    <citation type="submission" date="2021-06" db="EMBL/GenBank/DDBJ databases">
        <title>Actinoplanes lichenicola sp. nov., and Actinoplanes ovalisporus sp. nov., isolated from lichen in Thailand.</title>
        <authorList>
            <person name="Saeng-In P."/>
            <person name="Kanchanasin P."/>
            <person name="Yuki M."/>
            <person name="Kudo T."/>
            <person name="Ohkuma M."/>
            <person name="Phongsopitanun W."/>
            <person name="Tanasupawat S."/>
        </authorList>
    </citation>
    <scope>NUCLEOTIDE SEQUENCE [LARGE SCALE GENOMIC DNA]</scope>
    <source>
        <strain evidence="6 7">NBRC 110975</strain>
    </source>
</reference>
<dbReference type="EC" id="5.1.3.14" evidence="3"/>
<dbReference type="InterPro" id="IPR029767">
    <property type="entry name" value="WecB-like"/>
</dbReference>
<evidence type="ECO:0000256" key="3">
    <source>
        <dbReference type="ARBA" id="ARBA00038858"/>
    </source>
</evidence>
<evidence type="ECO:0000313" key="7">
    <source>
        <dbReference type="Proteomes" id="UP001519654"/>
    </source>
</evidence>
<keyword evidence="1 4" id="KW-0413">Isomerase</keyword>
<gene>
    <name evidence="6" type="ORF">KOI35_07580</name>
</gene>
<evidence type="ECO:0000313" key="6">
    <source>
        <dbReference type="EMBL" id="MBU2663365.1"/>
    </source>
</evidence>
<organism evidence="6 7">
    <name type="scientific">Paractinoplanes bogorensis</name>
    <dbReference type="NCBI Taxonomy" id="1610840"/>
    <lineage>
        <taxon>Bacteria</taxon>
        <taxon>Bacillati</taxon>
        <taxon>Actinomycetota</taxon>
        <taxon>Actinomycetes</taxon>
        <taxon>Micromonosporales</taxon>
        <taxon>Micromonosporaceae</taxon>
        <taxon>Paractinoplanes</taxon>
    </lineage>
</organism>
<name>A0ABS5YIS3_9ACTN</name>
<comment type="caution">
    <text evidence="6">The sequence shown here is derived from an EMBL/GenBank/DDBJ whole genome shotgun (WGS) entry which is preliminary data.</text>
</comment>
<dbReference type="Proteomes" id="UP001519654">
    <property type="component" value="Unassembled WGS sequence"/>
</dbReference>
<dbReference type="PANTHER" id="PTHR43174">
    <property type="entry name" value="UDP-N-ACETYLGLUCOSAMINE 2-EPIMERASE"/>
    <property type="match status" value="1"/>
</dbReference>
<dbReference type="Pfam" id="PF02350">
    <property type="entry name" value="Epimerase_2"/>
    <property type="match status" value="2"/>
</dbReference>